<reference evidence="1" key="1">
    <citation type="submission" date="2021-08" db="EMBL/GenBank/DDBJ databases">
        <title>The first chromosome-level gecko genome reveals the dynamic sex chromosomes of Neotropical dwarf geckos (Sphaerodactylidae: Sphaerodactylus).</title>
        <authorList>
            <person name="Pinto B.J."/>
            <person name="Keating S.E."/>
            <person name="Gamble T."/>
        </authorList>
    </citation>
    <scope>NUCLEOTIDE SEQUENCE</scope>
    <source>
        <strain evidence="1">TG3544</strain>
    </source>
</reference>
<name>A0ACB8FHW0_9SAUR</name>
<gene>
    <name evidence="1" type="ORF">K3G42_019928</name>
</gene>
<dbReference type="EMBL" id="CM037617">
    <property type="protein sequence ID" value="KAH8004807.1"/>
    <property type="molecule type" value="Genomic_DNA"/>
</dbReference>
<dbReference type="Proteomes" id="UP000827872">
    <property type="component" value="Linkage Group LG04"/>
</dbReference>
<sequence>MIIPLFHADLSIQSHSAEDIHTRGGIQLVPAGSAELVVNQLESPSPNGRTASPEARGPIGHRSGHVYGMACRGGLLECQQATPTSCAINAMALQQASPKGCATSPEVCGPIAGQRPPMRGPGWQQIGLHMWHSLVGWLAGAPAGFPRGHTANPEILSMGMMTEYYHYFFTTLDLFALDLEPYRYSGVNMTGFRLLNIDNPQVASVIEKWSMERLQAPPKPETGLLDGMMTDSTTMEKSKRPMIPCAQTHFRVNRSIPTSFLQYKQFP</sequence>
<organism evidence="1 2">
    <name type="scientific">Sphaerodactylus townsendi</name>
    <dbReference type="NCBI Taxonomy" id="933632"/>
    <lineage>
        <taxon>Eukaryota</taxon>
        <taxon>Metazoa</taxon>
        <taxon>Chordata</taxon>
        <taxon>Craniata</taxon>
        <taxon>Vertebrata</taxon>
        <taxon>Euteleostomi</taxon>
        <taxon>Lepidosauria</taxon>
        <taxon>Squamata</taxon>
        <taxon>Bifurcata</taxon>
        <taxon>Gekkota</taxon>
        <taxon>Sphaerodactylidae</taxon>
        <taxon>Sphaerodactylus</taxon>
    </lineage>
</organism>
<comment type="caution">
    <text evidence="1">The sequence shown here is derived from an EMBL/GenBank/DDBJ whole genome shotgun (WGS) entry which is preliminary data.</text>
</comment>
<protein>
    <submittedName>
        <fullName evidence="1">Uncharacterized protein</fullName>
    </submittedName>
</protein>
<keyword evidence="2" id="KW-1185">Reference proteome</keyword>
<evidence type="ECO:0000313" key="2">
    <source>
        <dbReference type="Proteomes" id="UP000827872"/>
    </source>
</evidence>
<accession>A0ACB8FHW0</accession>
<proteinExistence type="predicted"/>
<evidence type="ECO:0000313" key="1">
    <source>
        <dbReference type="EMBL" id="KAH8004807.1"/>
    </source>
</evidence>